<organism evidence="2">
    <name type="scientific">bioreactor metagenome</name>
    <dbReference type="NCBI Taxonomy" id="1076179"/>
    <lineage>
        <taxon>unclassified sequences</taxon>
        <taxon>metagenomes</taxon>
        <taxon>ecological metagenomes</taxon>
    </lineage>
</organism>
<evidence type="ECO:0000256" key="1">
    <source>
        <dbReference type="SAM" id="Phobius"/>
    </source>
</evidence>
<feature type="transmembrane region" description="Helical" evidence="1">
    <location>
        <begin position="6"/>
        <end position="21"/>
    </location>
</feature>
<accession>A0A645CV53</accession>
<name>A0A645CV53_9ZZZZ</name>
<keyword evidence="1" id="KW-0472">Membrane</keyword>
<keyword evidence="1" id="KW-0812">Transmembrane</keyword>
<feature type="transmembrane region" description="Helical" evidence="1">
    <location>
        <begin position="28"/>
        <end position="52"/>
    </location>
</feature>
<comment type="caution">
    <text evidence="2">The sequence shown here is derived from an EMBL/GenBank/DDBJ whole genome shotgun (WGS) entry which is preliminary data.</text>
</comment>
<evidence type="ECO:0008006" key="3">
    <source>
        <dbReference type="Google" id="ProtNLM"/>
    </source>
</evidence>
<keyword evidence="1" id="KW-1133">Transmembrane helix</keyword>
<dbReference type="PANTHER" id="PTHR43478">
    <property type="entry name" value="NA+/H+ ANTIPORTER-RELATED"/>
    <property type="match status" value="1"/>
</dbReference>
<sequence>MNYGLVSVFIPILVIILAAFTKRIIPSLIIGLLTGGILFAKGNIINGLIIAIEHLVKSLSSEDSIYIILFLFIFGAFGEIMKVSGGIKGLLPCLTNSSKLKRGLWVQSGL</sequence>
<dbReference type="PANTHER" id="PTHR43478:SF1">
    <property type="entry name" value="NA+_H+ ANTIPORTER NHAC-LIKE C-TERMINAL DOMAIN-CONTAINING PROTEIN"/>
    <property type="match status" value="1"/>
</dbReference>
<protein>
    <recommendedName>
        <fullName evidence="3">Na+/H+ antiporter NhaC-like C-terminal domain-containing protein</fullName>
    </recommendedName>
</protein>
<feature type="transmembrane region" description="Helical" evidence="1">
    <location>
        <begin position="64"/>
        <end position="81"/>
    </location>
</feature>
<dbReference type="EMBL" id="VSSQ01030266">
    <property type="protein sequence ID" value="MPM80728.1"/>
    <property type="molecule type" value="Genomic_DNA"/>
</dbReference>
<proteinExistence type="predicted"/>
<evidence type="ECO:0000313" key="2">
    <source>
        <dbReference type="EMBL" id="MPM80728.1"/>
    </source>
</evidence>
<gene>
    <name evidence="2" type="ORF">SDC9_127778</name>
</gene>
<dbReference type="AlphaFoldDB" id="A0A645CV53"/>
<reference evidence="2" key="1">
    <citation type="submission" date="2019-08" db="EMBL/GenBank/DDBJ databases">
        <authorList>
            <person name="Kucharzyk K."/>
            <person name="Murdoch R.W."/>
            <person name="Higgins S."/>
            <person name="Loffler F."/>
        </authorList>
    </citation>
    <scope>NUCLEOTIDE SEQUENCE</scope>
</reference>